<comment type="caution">
    <text evidence="2">The sequence shown here is derived from an EMBL/GenBank/DDBJ whole genome shotgun (WGS) entry which is preliminary data.</text>
</comment>
<reference evidence="2 3" key="1">
    <citation type="submission" date="2024-04" db="EMBL/GenBank/DDBJ databases">
        <title>Tritrichomonas musculus Genome.</title>
        <authorList>
            <person name="Alves-Ferreira E."/>
            <person name="Grigg M."/>
            <person name="Lorenzi H."/>
            <person name="Galac M."/>
        </authorList>
    </citation>
    <scope>NUCLEOTIDE SEQUENCE [LARGE SCALE GENOMIC DNA]</scope>
    <source>
        <strain evidence="2 3">EAF2021</strain>
    </source>
</reference>
<keyword evidence="3" id="KW-1185">Reference proteome</keyword>
<evidence type="ECO:0000256" key="1">
    <source>
        <dbReference type="SAM" id="Coils"/>
    </source>
</evidence>
<organism evidence="2 3">
    <name type="scientific">Tritrichomonas musculus</name>
    <dbReference type="NCBI Taxonomy" id="1915356"/>
    <lineage>
        <taxon>Eukaryota</taxon>
        <taxon>Metamonada</taxon>
        <taxon>Parabasalia</taxon>
        <taxon>Tritrichomonadida</taxon>
        <taxon>Tritrichomonadidae</taxon>
        <taxon>Tritrichomonas</taxon>
    </lineage>
</organism>
<dbReference type="Proteomes" id="UP001470230">
    <property type="component" value="Unassembled WGS sequence"/>
</dbReference>
<evidence type="ECO:0000313" key="2">
    <source>
        <dbReference type="EMBL" id="KAK8891826.1"/>
    </source>
</evidence>
<sequence>MNDENDATKHPAVSKWSRPGFIQGLFGKKPETFNISRGATDNCEISLNIGGANLKWEDGQWKNLNFQHQPQNLNPSKAEIKKLQKENAELQVQCEILLHMLTVSEMSKVRAQNYLNDLKEQISQRIKQIESEE</sequence>
<keyword evidence="1" id="KW-0175">Coiled coil</keyword>
<dbReference type="InterPro" id="IPR028118">
    <property type="entry name" value="Chibby_fam"/>
</dbReference>
<gene>
    <name evidence="2" type="ORF">M9Y10_029048</name>
</gene>
<proteinExistence type="predicted"/>
<accession>A0ABR2KLX3</accession>
<dbReference type="Pfam" id="PF14645">
    <property type="entry name" value="Chibby"/>
    <property type="match status" value="1"/>
</dbReference>
<dbReference type="EMBL" id="JAPFFF010000004">
    <property type="protein sequence ID" value="KAK8891826.1"/>
    <property type="molecule type" value="Genomic_DNA"/>
</dbReference>
<evidence type="ECO:0000313" key="3">
    <source>
        <dbReference type="Proteomes" id="UP001470230"/>
    </source>
</evidence>
<feature type="coiled-coil region" evidence="1">
    <location>
        <begin position="73"/>
        <end position="100"/>
    </location>
</feature>
<name>A0ABR2KLX3_9EUKA</name>
<protein>
    <submittedName>
        <fullName evidence="2">Uncharacterized protein</fullName>
    </submittedName>
</protein>